<organism evidence="1 2">
    <name type="scientific">Achromobacter piechaudii ATCC 43553</name>
    <dbReference type="NCBI Taxonomy" id="742159"/>
    <lineage>
        <taxon>Bacteria</taxon>
        <taxon>Pseudomonadati</taxon>
        <taxon>Pseudomonadota</taxon>
        <taxon>Betaproteobacteria</taxon>
        <taxon>Burkholderiales</taxon>
        <taxon>Alcaligenaceae</taxon>
        <taxon>Achromobacter</taxon>
    </lineage>
</organism>
<dbReference type="HOGENOM" id="CLU_3178887_0_0_4"/>
<dbReference type="Proteomes" id="UP000004510">
    <property type="component" value="Unassembled WGS sequence"/>
</dbReference>
<proteinExistence type="predicted"/>
<dbReference type="AlphaFoldDB" id="D4XGJ0"/>
<accession>D4XGJ0</accession>
<reference evidence="2" key="1">
    <citation type="submission" date="2010-03" db="EMBL/GenBank/DDBJ databases">
        <title>Complete sequence of Mobiluncus curtisii ATCC 43063.</title>
        <authorList>
            <person name="Muzny D."/>
            <person name="Qin X."/>
            <person name="Deng J."/>
            <person name="Jiang H."/>
            <person name="Liu Y."/>
            <person name="Qu J."/>
            <person name="Song X.-Z."/>
            <person name="Zhang L."/>
            <person name="Thornton R."/>
            <person name="Coyle M."/>
            <person name="Francisco L."/>
            <person name="Jackson L."/>
            <person name="Javaid M."/>
            <person name="Korchina V."/>
            <person name="Kovar C."/>
            <person name="Mata R."/>
            <person name="Mathew T."/>
            <person name="Ngo R."/>
            <person name="Nguyen L."/>
            <person name="Nguyen N."/>
            <person name="Okwuonu G."/>
            <person name="Ongeri F."/>
            <person name="Pham C."/>
            <person name="Simmons D."/>
            <person name="Wilczek-Boney K."/>
            <person name="Hale W."/>
            <person name="Jakkamsetti A."/>
            <person name="Pham P."/>
            <person name="Ruth R."/>
            <person name="San Lucas F."/>
            <person name="Warren J."/>
            <person name="Zhang J."/>
            <person name="Zhao Z."/>
            <person name="Zhou C."/>
            <person name="Zhu D."/>
            <person name="Lee S."/>
            <person name="Bess C."/>
            <person name="Blankenburg K."/>
            <person name="Forbes L."/>
            <person name="Fu Q."/>
            <person name="Gubbala S."/>
            <person name="Hirani K."/>
            <person name="Jayaseelan J.C."/>
            <person name="Lara F."/>
            <person name="Munidasa M."/>
            <person name="Palculict T."/>
            <person name="Patil S."/>
            <person name="Pu L.-L."/>
            <person name="Saada N."/>
            <person name="Tang L."/>
            <person name="Weissenberger G."/>
            <person name="Zhu Y."/>
            <person name="Hemphill L."/>
            <person name="Shang Y."/>
            <person name="Youmans B."/>
            <person name="Ayvaz T."/>
            <person name="Ross M."/>
            <person name="Santibanez J."/>
            <person name="Aqrawi P."/>
            <person name="Gross S."/>
            <person name="Joshi V."/>
            <person name="Fowler G."/>
            <person name="Nazareth L."/>
            <person name="Reid J."/>
            <person name="Worley K."/>
            <person name="Petrosino J."/>
            <person name="Highlander S."/>
            <person name="Gibbs R."/>
            <person name="Gibbs R."/>
        </authorList>
    </citation>
    <scope>NUCLEOTIDE SEQUENCE [LARGE SCALE GENOMIC DNA]</scope>
    <source>
        <strain evidence="2">ATCC 43553</strain>
    </source>
</reference>
<evidence type="ECO:0000313" key="1">
    <source>
        <dbReference type="EMBL" id="EFF74066.1"/>
    </source>
</evidence>
<protein>
    <submittedName>
        <fullName evidence="1">Uncharacterized protein</fullName>
    </submittedName>
</protein>
<sequence>MGSILGGPFDVRMFSRIRRALNTRRASCGVNPVRNWRSSIFLIGTT</sequence>
<dbReference type="EMBL" id="ADMS01000104">
    <property type="protein sequence ID" value="EFF74066.1"/>
    <property type="molecule type" value="Genomic_DNA"/>
</dbReference>
<evidence type="ECO:0000313" key="2">
    <source>
        <dbReference type="Proteomes" id="UP000004510"/>
    </source>
</evidence>
<comment type="caution">
    <text evidence="1">The sequence shown here is derived from an EMBL/GenBank/DDBJ whole genome shotgun (WGS) entry which is preliminary data.</text>
</comment>
<name>D4XGJ0_9BURK</name>
<gene>
    <name evidence="1" type="ORF">HMPREF0004_4587</name>
</gene>